<dbReference type="InterPro" id="IPR016039">
    <property type="entry name" value="Thiolase-like"/>
</dbReference>
<feature type="domain" description="Thiolase C-terminal" evidence="7">
    <location>
        <begin position="260"/>
        <end position="382"/>
    </location>
</feature>
<comment type="similarity">
    <text evidence="1 5">Belongs to the thiolase-like superfamily. Thiolase family.</text>
</comment>
<dbReference type="Proteomes" id="UP000178114">
    <property type="component" value="Unassembled WGS sequence"/>
</dbReference>
<dbReference type="InterPro" id="IPR002155">
    <property type="entry name" value="Thiolase"/>
</dbReference>
<sequence length="384" mass="41630">MSKKDVLVVGAMRSPIGNGRDDSSLFGITPQELACQILEAQFLKVPVPRESIQSFRLGSVVSLKSSAVTQGLAKEIALRAGMFNASSSIVEKVCSSGLRAIYEASSDIRNEGCDFAIGAGVDVMSGVPKEVNIGALTDPITGKHMAVLSDGKARELGFTREDYDRYAVESYARAKKHLYDYEHDGYLAPVILNPLSGSESARIVNFDQNVMIPDKKLEKMKKMIIGGCEITTAFNASKYADGYGNLFLASPRGAKKMHLEPLAKILAYAEHTERESKDFIIAPAGASLKAVKKAKKALFNIDAWWVNEAFPAPPLYFFDKIPEAHWETINPTGGAIAFGHALGATGVILCVNAICQARREKQKYIVVSLCNAIGEATAMVFEIL</sequence>
<comment type="caution">
    <text evidence="8">The sequence shown here is derived from an EMBL/GenBank/DDBJ whole genome shotgun (WGS) entry which is preliminary data.</text>
</comment>
<dbReference type="PANTHER" id="PTHR18919">
    <property type="entry name" value="ACETYL-COA C-ACYLTRANSFERASE"/>
    <property type="match status" value="1"/>
</dbReference>
<dbReference type="InterPro" id="IPR020616">
    <property type="entry name" value="Thiolase_N"/>
</dbReference>
<evidence type="ECO:0000256" key="2">
    <source>
        <dbReference type="ARBA" id="ARBA00022679"/>
    </source>
</evidence>
<name>A0A1F5WY00_9BACT</name>
<gene>
    <name evidence="8" type="ORF">A2930_02650</name>
</gene>
<evidence type="ECO:0008006" key="10">
    <source>
        <dbReference type="Google" id="ProtNLM"/>
    </source>
</evidence>
<feature type="active site" description="Proton acceptor" evidence="4">
    <location>
        <position position="370"/>
    </location>
</feature>
<evidence type="ECO:0000313" key="8">
    <source>
        <dbReference type="EMBL" id="OGF80507.1"/>
    </source>
</evidence>
<feature type="domain" description="Thiolase N-terminal" evidence="6">
    <location>
        <begin position="135"/>
        <end position="250"/>
    </location>
</feature>
<feature type="domain" description="Thiolase N-terminal" evidence="6">
    <location>
        <begin position="6"/>
        <end position="132"/>
    </location>
</feature>
<keyword evidence="2 5" id="KW-0808">Transferase</keyword>
<dbReference type="STRING" id="1798351.A2930_02650"/>
<evidence type="ECO:0000259" key="6">
    <source>
        <dbReference type="Pfam" id="PF00108"/>
    </source>
</evidence>
<proteinExistence type="inferred from homology"/>
<evidence type="ECO:0000256" key="5">
    <source>
        <dbReference type="RuleBase" id="RU003557"/>
    </source>
</evidence>
<dbReference type="SUPFAM" id="SSF53901">
    <property type="entry name" value="Thiolase-like"/>
    <property type="match status" value="2"/>
</dbReference>
<feature type="active site" description="Proton acceptor" evidence="4">
    <location>
        <position position="340"/>
    </location>
</feature>
<protein>
    <recommendedName>
        <fullName evidence="10">Acetyl-CoA acetyltransferase</fullName>
    </recommendedName>
</protein>
<feature type="active site" description="Acyl-thioester intermediate" evidence="4">
    <location>
        <position position="94"/>
    </location>
</feature>
<reference evidence="8 9" key="1">
    <citation type="journal article" date="2016" name="Nat. Commun.">
        <title>Thousands of microbial genomes shed light on interconnected biogeochemical processes in an aquifer system.</title>
        <authorList>
            <person name="Anantharaman K."/>
            <person name="Brown C.T."/>
            <person name="Hug L.A."/>
            <person name="Sharon I."/>
            <person name="Castelle C.J."/>
            <person name="Probst A.J."/>
            <person name="Thomas B.C."/>
            <person name="Singh A."/>
            <person name="Wilkins M.J."/>
            <person name="Karaoz U."/>
            <person name="Brodie E.L."/>
            <person name="Williams K.H."/>
            <person name="Hubbard S.S."/>
            <person name="Banfield J.F."/>
        </authorList>
    </citation>
    <scope>NUCLEOTIDE SEQUENCE [LARGE SCALE GENOMIC DNA]</scope>
</reference>
<evidence type="ECO:0000313" key="9">
    <source>
        <dbReference type="Proteomes" id="UP000178114"/>
    </source>
</evidence>
<dbReference type="Gene3D" id="3.40.47.10">
    <property type="match status" value="1"/>
</dbReference>
<evidence type="ECO:0000259" key="7">
    <source>
        <dbReference type="Pfam" id="PF02803"/>
    </source>
</evidence>
<dbReference type="PIRSF" id="PIRSF000429">
    <property type="entry name" value="Ac-CoA_Ac_transf"/>
    <property type="match status" value="1"/>
</dbReference>
<accession>A0A1F5WY00</accession>
<dbReference type="Pfam" id="PF02803">
    <property type="entry name" value="Thiolase_C"/>
    <property type="match status" value="1"/>
</dbReference>
<dbReference type="GO" id="GO:0016747">
    <property type="term" value="F:acyltransferase activity, transferring groups other than amino-acyl groups"/>
    <property type="evidence" value="ECO:0007669"/>
    <property type="project" value="InterPro"/>
</dbReference>
<organism evidence="8 9">
    <name type="scientific">Candidatus Giovannonibacteria bacterium RIFCSPLOWO2_01_FULL_45_34</name>
    <dbReference type="NCBI Taxonomy" id="1798351"/>
    <lineage>
        <taxon>Bacteria</taxon>
        <taxon>Candidatus Giovannoniibacteriota</taxon>
    </lineage>
</organism>
<dbReference type="PANTHER" id="PTHR18919:SF107">
    <property type="entry name" value="ACETYL-COA ACETYLTRANSFERASE, CYTOSOLIC"/>
    <property type="match status" value="1"/>
</dbReference>
<dbReference type="InterPro" id="IPR020617">
    <property type="entry name" value="Thiolase_C"/>
</dbReference>
<evidence type="ECO:0000256" key="4">
    <source>
        <dbReference type="PIRSR" id="PIRSR000429-1"/>
    </source>
</evidence>
<dbReference type="AlphaFoldDB" id="A0A1F5WY00"/>
<evidence type="ECO:0000256" key="1">
    <source>
        <dbReference type="ARBA" id="ARBA00010982"/>
    </source>
</evidence>
<dbReference type="EMBL" id="MFID01000035">
    <property type="protein sequence ID" value="OGF80507.1"/>
    <property type="molecule type" value="Genomic_DNA"/>
</dbReference>
<evidence type="ECO:0000256" key="3">
    <source>
        <dbReference type="ARBA" id="ARBA00023315"/>
    </source>
</evidence>
<keyword evidence="3 5" id="KW-0012">Acyltransferase</keyword>
<dbReference type="Pfam" id="PF00108">
    <property type="entry name" value="Thiolase_N"/>
    <property type="match status" value="2"/>
</dbReference>